<dbReference type="RefSeq" id="WP_379810584.1">
    <property type="nucleotide sequence ID" value="NZ_JBHUPC010000010.1"/>
</dbReference>
<dbReference type="PROSITE" id="PS50283">
    <property type="entry name" value="NA_SOLUT_SYMP_3"/>
    <property type="match status" value="1"/>
</dbReference>
<feature type="transmembrane region" description="Helical" evidence="12">
    <location>
        <begin position="430"/>
        <end position="458"/>
    </location>
</feature>
<feature type="transmembrane region" description="Helical" evidence="12">
    <location>
        <begin position="478"/>
        <end position="501"/>
    </location>
</feature>
<dbReference type="InterPro" id="IPR038377">
    <property type="entry name" value="Na/Glc_symporter_sf"/>
</dbReference>
<evidence type="ECO:0000256" key="7">
    <source>
        <dbReference type="ARBA" id="ARBA00023053"/>
    </source>
</evidence>
<keyword evidence="4" id="KW-1003">Cell membrane</keyword>
<dbReference type="InterPro" id="IPR001734">
    <property type="entry name" value="Na/solute_symporter"/>
</dbReference>
<accession>A0ABW5YKW9</accession>
<sequence>MQPFSIILLILGYFSILVLFSYFIGRRSSSNNDSFFKGNKQSPWYLVAFGMIGASLSGVTFISVPGWVEHSQFSYMQVVLGYIVGYFVIATVLLPLYYRLNLTSIYTYLEGRFGRFSYKTGASFFLLSRIVGASFRLFLVANVLQIVLFDALGIAFWQTVTITILLIWLYTFKSGIQAIVWTDTLQTLFMLIALGVTLYSVYDALALDSGSLIRYVSESSLSKTFFFDDIKSNHYFWKQFISGAFIAIVMTGLDQDMMQKNLTCKTLKDAQKNMFWFTIVLTIVNLIFLVLGLLLTAYAQQYGIDAHRDDLFPVLAKDYLGTGVFIFFLLGLIAAAYSSADSALTSLTTSFSIDILDIEKKYDAVTQVKVRKQIHVLISLILVLVIITFKYLIQDASVISKLFTFAGYTYGPLLGLYSFGLFTQWKVKDVFVPVVAILAPILTYLISISSTLYAYYTLPFTDCTNSKWECATQYAQAHYYQFGFELLLLNGLLTFIGLILIRRQQD</sequence>
<evidence type="ECO:0000256" key="8">
    <source>
        <dbReference type="ARBA" id="ARBA00023065"/>
    </source>
</evidence>
<feature type="transmembrane region" description="Helical" evidence="12">
    <location>
        <begin position="121"/>
        <end position="148"/>
    </location>
</feature>
<feature type="transmembrane region" description="Helical" evidence="12">
    <location>
        <begin position="319"/>
        <end position="337"/>
    </location>
</feature>
<evidence type="ECO:0000256" key="1">
    <source>
        <dbReference type="ARBA" id="ARBA00004651"/>
    </source>
</evidence>
<dbReference type="Proteomes" id="UP001597534">
    <property type="component" value="Unassembled WGS sequence"/>
</dbReference>
<feature type="transmembrane region" description="Helical" evidence="12">
    <location>
        <begin position="374"/>
        <end position="393"/>
    </location>
</feature>
<protein>
    <submittedName>
        <fullName evidence="13">Sodium:solute symporter</fullName>
    </submittedName>
</protein>
<evidence type="ECO:0000256" key="2">
    <source>
        <dbReference type="ARBA" id="ARBA00006434"/>
    </source>
</evidence>
<comment type="subcellular location">
    <subcellularLocation>
        <location evidence="1">Cell membrane</location>
        <topology evidence="1">Multi-pass membrane protein</topology>
    </subcellularLocation>
</comment>
<evidence type="ECO:0000256" key="5">
    <source>
        <dbReference type="ARBA" id="ARBA00022692"/>
    </source>
</evidence>
<evidence type="ECO:0000256" key="9">
    <source>
        <dbReference type="ARBA" id="ARBA00023136"/>
    </source>
</evidence>
<gene>
    <name evidence="13" type="ORF">ACFS5J_03390</name>
</gene>
<keyword evidence="9 12" id="KW-0472">Membrane</keyword>
<evidence type="ECO:0000256" key="6">
    <source>
        <dbReference type="ARBA" id="ARBA00022989"/>
    </source>
</evidence>
<dbReference type="EMBL" id="JBHUPC010000010">
    <property type="protein sequence ID" value="MFD2891054.1"/>
    <property type="molecule type" value="Genomic_DNA"/>
</dbReference>
<feature type="transmembrane region" description="Helical" evidence="12">
    <location>
        <begin position="6"/>
        <end position="24"/>
    </location>
</feature>
<keyword evidence="6 12" id="KW-1133">Transmembrane helix</keyword>
<evidence type="ECO:0000313" key="14">
    <source>
        <dbReference type="Proteomes" id="UP001597534"/>
    </source>
</evidence>
<dbReference type="PANTHER" id="PTHR42985">
    <property type="entry name" value="SODIUM-COUPLED MONOCARBOXYLATE TRANSPORTER"/>
    <property type="match status" value="1"/>
</dbReference>
<evidence type="ECO:0000256" key="10">
    <source>
        <dbReference type="ARBA" id="ARBA00023201"/>
    </source>
</evidence>
<reference evidence="14" key="1">
    <citation type="journal article" date="2019" name="Int. J. Syst. Evol. Microbiol.">
        <title>The Global Catalogue of Microorganisms (GCM) 10K type strain sequencing project: providing services to taxonomists for standard genome sequencing and annotation.</title>
        <authorList>
            <consortium name="The Broad Institute Genomics Platform"/>
            <consortium name="The Broad Institute Genome Sequencing Center for Infectious Disease"/>
            <person name="Wu L."/>
            <person name="Ma J."/>
        </authorList>
    </citation>
    <scope>NUCLEOTIDE SEQUENCE [LARGE SCALE GENOMIC DNA]</scope>
    <source>
        <strain evidence="14">KCTC 22671</strain>
    </source>
</reference>
<feature type="transmembrane region" description="Helical" evidence="12">
    <location>
        <begin position="235"/>
        <end position="253"/>
    </location>
</feature>
<comment type="caution">
    <text evidence="13">The sequence shown here is derived from an EMBL/GenBank/DDBJ whole genome shotgun (WGS) entry which is preliminary data.</text>
</comment>
<evidence type="ECO:0000256" key="3">
    <source>
        <dbReference type="ARBA" id="ARBA00022448"/>
    </source>
</evidence>
<feature type="transmembrane region" description="Helical" evidence="12">
    <location>
        <begin position="154"/>
        <end position="172"/>
    </location>
</feature>
<comment type="similarity">
    <text evidence="2 11">Belongs to the sodium:solute symporter (SSF) (TC 2.A.21) family.</text>
</comment>
<evidence type="ECO:0000256" key="4">
    <source>
        <dbReference type="ARBA" id="ARBA00022475"/>
    </source>
</evidence>
<evidence type="ECO:0000256" key="12">
    <source>
        <dbReference type="SAM" id="Phobius"/>
    </source>
</evidence>
<keyword evidence="8" id="KW-0406">Ion transport</keyword>
<proteinExistence type="inferred from homology"/>
<organism evidence="13 14">
    <name type="scientific">Flavobacterium chuncheonense</name>
    <dbReference type="NCBI Taxonomy" id="2026653"/>
    <lineage>
        <taxon>Bacteria</taxon>
        <taxon>Pseudomonadati</taxon>
        <taxon>Bacteroidota</taxon>
        <taxon>Flavobacteriia</taxon>
        <taxon>Flavobacteriales</taxon>
        <taxon>Flavobacteriaceae</taxon>
        <taxon>Flavobacterium</taxon>
    </lineage>
</organism>
<name>A0ABW5YKW9_9FLAO</name>
<dbReference type="Pfam" id="PF00474">
    <property type="entry name" value="SSF"/>
    <property type="match status" value="1"/>
</dbReference>
<dbReference type="InterPro" id="IPR051163">
    <property type="entry name" value="Sodium:Solute_Symporter_SSF"/>
</dbReference>
<keyword evidence="14" id="KW-1185">Reference proteome</keyword>
<dbReference type="CDD" id="cd10326">
    <property type="entry name" value="SLC5sbd_NIS-like"/>
    <property type="match status" value="1"/>
</dbReference>
<evidence type="ECO:0000313" key="13">
    <source>
        <dbReference type="EMBL" id="MFD2891054.1"/>
    </source>
</evidence>
<keyword evidence="10" id="KW-0739">Sodium transport</keyword>
<keyword evidence="7" id="KW-0915">Sodium</keyword>
<keyword evidence="5 12" id="KW-0812">Transmembrane</keyword>
<dbReference type="PANTHER" id="PTHR42985:SF47">
    <property type="entry name" value="INTEGRAL MEMBRANE TRANSPORT PROTEIN"/>
    <property type="match status" value="1"/>
</dbReference>
<feature type="transmembrane region" description="Helical" evidence="12">
    <location>
        <begin position="79"/>
        <end position="100"/>
    </location>
</feature>
<keyword evidence="3" id="KW-0813">Transport</keyword>
<feature type="transmembrane region" description="Helical" evidence="12">
    <location>
        <begin position="405"/>
        <end position="423"/>
    </location>
</feature>
<dbReference type="Gene3D" id="1.20.1730.10">
    <property type="entry name" value="Sodium/glucose cotransporter"/>
    <property type="match status" value="1"/>
</dbReference>
<feature type="transmembrane region" description="Helical" evidence="12">
    <location>
        <begin position="44"/>
        <end position="67"/>
    </location>
</feature>
<feature type="transmembrane region" description="Helical" evidence="12">
    <location>
        <begin position="184"/>
        <end position="202"/>
    </location>
</feature>
<evidence type="ECO:0000256" key="11">
    <source>
        <dbReference type="RuleBase" id="RU362091"/>
    </source>
</evidence>
<feature type="transmembrane region" description="Helical" evidence="12">
    <location>
        <begin position="274"/>
        <end position="299"/>
    </location>
</feature>